<keyword evidence="3" id="KW-1185">Reference proteome</keyword>
<dbReference type="RefSeq" id="WP_395437055.1">
    <property type="nucleotide sequence ID" value="NZ_JBAWKC010000001.1"/>
</dbReference>
<keyword evidence="1" id="KW-0732">Signal</keyword>
<evidence type="ECO:0000313" key="2">
    <source>
        <dbReference type="EMBL" id="MFH6767774.1"/>
    </source>
</evidence>
<evidence type="ECO:0000256" key="1">
    <source>
        <dbReference type="SAM" id="SignalP"/>
    </source>
</evidence>
<organism evidence="2 3">
    <name type="scientific">Gaetbulibacter aquiaggeris</name>
    <dbReference type="NCBI Taxonomy" id="1735373"/>
    <lineage>
        <taxon>Bacteria</taxon>
        <taxon>Pseudomonadati</taxon>
        <taxon>Bacteroidota</taxon>
        <taxon>Flavobacteriia</taxon>
        <taxon>Flavobacteriales</taxon>
        <taxon>Flavobacteriaceae</taxon>
        <taxon>Gaetbulibacter</taxon>
    </lineage>
</organism>
<comment type="caution">
    <text evidence="2">The sequence shown here is derived from an EMBL/GenBank/DDBJ whole genome shotgun (WGS) entry which is preliminary data.</text>
</comment>
<reference evidence="2 3" key="1">
    <citation type="submission" date="2024-02" db="EMBL/GenBank/DDBJ databases">
        <title>A Gaetbulibacter species isolated from tidal flats and genomic insights of their niches.</title>
        <authorList>
            <person name="Ye Y."/>
        </authorList>
    </citation>
    <scope>NUCLEOTIDE SEQUENCE [LARGE SCALE GENOMIC DNA]</scope>
    <source>
        <strain evidence="2 3">KEM-8</strain>
    </source>
</reference>
<gene>
    <name evidence="2" type="ORF">V8G56_03415</name>
</gene>
<feature type="chain" id="PRO_5045930911" description="NIPSNAP protein" evidence="1">
    <location>
        <begin position="26"/>
        <end position="264"/>
    </location>
</feature>
<dbReference type="EMBL" id="JBAWKC010000001">
    <property type="protein sequence ID" value="MFH6767774.1"/>
    <property type="molecule type" value="Genomic_DNA"/>
</dbReference>
<proteinExistence type="predicted"/>
<evidence type="ECO:0008006" key="4">
    <source>
        <dbReference type="Google" id="ProtNLM"/>
    </source>
</evidence>
<sequence length="264" mass="30632">MMKTTNRFFTAIAVSALLISMPSFSQEDDRPDYVSVTTMYWNKDYNASMAEWKAAEKEYMEKVTKKNEHIMGSSYHTHLLTPNSNEIMYIQVYPTWEDIDKAAARSAELEKEAWPDADARKTFLEKMNSAYASYHSDEIYATLPGAKQPKGEMSKDMILYMRTNKMAYPEDGNNKEYDELNKKYIENVINKNDLIIGYWPGVHGWGHDKRDFIEFFMIDSLGDLDKMFEKNSELSKAAFTEEESKAFGKYFRSHGDAVYTSIKL</sequence>
<evidence type="ECO:0000313" key="3">
    <source>
        <dbReference type="Proteomes" id="UP001610104"/>
    </source>
</evidence>
<dbReference type="Proteomes" id="UP001610104">
    <property type="component" value="Unassembled WGS sequence"/>
</dbReference>
<accession>A0ABW7MM99</accession>
<feature type="signal peptide" evidence="1">
    <location>
        <begin position="1"/>
        <end position="25"/>
    </location>
</feature>
<name>A0ABW7MM99_9FLAO</name>
<protein>
    <recommendedName>
        <fullName evidence="4">NIPSNAP protein</fullName>
    </recommendedName>
</protein>